<dbReference type="PANTHER" id="PTHR31776">
    <property type="entry name" value="ALPHA-L-ARABINOFURANOSIDASE 1"/>
    <property type="match status" value="1"/>
</dbReference>
<dbReference type="SUPFAM" id="SSF51445">
    <property type="entry name" value="(Trans)glycosidases"/>
    <property type="match status" value="1"/>
</dbReference>
<organism evidence="5 6">
    <name type="scientific">Olivibacter ginsenosidimutans</name>
    <dbReference type="NCBI Taxonomy" id="1176537"/>
    <lineage>
        <taxon>Bacteria</taxon>
        <taxon>Pseudomonadati</taxon>
        <taxon>Bacteroidota</taxon>
        <taxon>Sphingobacteriia</taxon>
        <taxon>Sphingobacteriales</taxon>
        <taxon>Sphingobacteriaceae</taxon>
        <taxon>Olivibacter</taxon>
    </lineage>
</organism>
<dbReference type="Proteomes" id="UP001501411">
    <property type="component" value="Unassembled WGS sequence"/>
</dbReference>
<dbReference type="InterPro" id="IPR055235">
    <property type="entry name" value="ASD1_cat"/>
</dbReference>
<evidence type="ECO:0000313" key="5">
    <source>
        <dbReference type="EMBL" id="GAA4795761.1"/>
    </source>
</evidence>
<evidence type="ECO:0000259" key="2">
    <source>
        <dbReference type="Pfam" id="PF02018"/>
    </source>
</evidence>
<dbReference type="Pfam" id="PF02018">
    <property type="entry name" value="CBM_4_9"/>
    <property type="match status" value="1"/>
</dbReference>
<evidence type="ECO:0000259" key="4">
    <source>
        <dbReference type="Pfam" id="PF22848"/>
    </source>
</evidence>
<sequence>MFLFWSIVYPFTAFTRTQPDSAYVFAYAQTKDGGRNGLHFAWSIDKQTWHQIGQEYSFLRCDYGRWRAQKRMVAPFLYHALDGLWHAVWAVNESDGVFAHAASPDLVHWQRQSYPPILEKGNCLTPTLSFDKNQQHYTISWISQNGTKEQVYAVTTADFKEYSRAQPIEKFIDDRQELFINNRKETGKVHRVAWSIVDGLIKTQQLTTYKESLWAERATNDDTRFSELKSIEAKITLDAANQKKISDLLLGAFFEDINYAADGGLYAELIQNRDFEYALSDKEGKDKNWDATMAWTTTDKSAQLQIDSLSPIHINNKHYALLQVNQVGSGLINEGFDGIAIQAQEAYNFTVFARTSKGKAGKLRIRLKGKDGTIYAEGQTDPIDHAWKKYEVTLRAKQTAADLQLEILPQTAGTTALDMVSLFPVNTFKGRKNGLRRDLAQAIADIHPRFIRFPGGCVAHGDGLENMYRWKQTIGPLEVRKPQRNLWGYHQTAGLGYFEYFQFCEDIGAEPIPVVAAGVPCQNSDTGGAGQQGGFRWMKWMLIFKKCWI</sequence>
<keyword evidence="6" id="KW-1185">Reference proteome</keyword>
<comment type="caution">
    <text evidence="5">The sequence shown here is derived from an EMBL/GenBank/DDBJ whole genome shotgun (WGS) entry which is preliminary data.</text>
</comment>
<feature type="domain" description="Alpha-L-arabinofuranosidase 1 catalytic" evidence="4">
    <location>
        <begin position="443"/>
        <end position="522"/>
    </location>
</feature>
<dbReference type="InterPro" id="IPR017853">
    <property type="entry name" value="GH"/>
</dbReference>
<dbReference type="InterPro" id="IPR051563">
    <property type="entry name" value="Glycosyl_Hydrolase_51"/>
</dbReference>
<evidence type="ECO:0008006" key="7">
    <source>
        <dbReference type="Google" id="ProtNLM"/>
    </source>
</evidence>
<dbReference type="SUPFAM" id="SSF49785">
    <property type="entry name" value="Galactose-binding domain-like"/>
    <property type="match status" value="1"/>
</dbReference>
<feature type="domain" description="Arabinosidase BT-3657-like N-terminal" evidence="3">
    <location>
        <begin position="12"/>
        <end position="116"/>
    </location>
</feature>
<accession>A0ABP9BI43</accession>
<dbReference type="InterPro" id="IPR055133">
    <property type="entry name" value="BT_3657-like_N"/>
</dbReference>
<dbReference type="Pfam" id="PF22848">
    <property type="entry name" value="ASD1_dom"/>
    <property type="match status" value="1"/>
</dbReference>
<evidence type="ECO:0000259" key="3">
    <source>
        <dbReference type="Pfam" id="PF22847"/>
    </source>
</evidence>
<reference evidence="6" key="1">
    <citation type="journal article" date="2019" name="Int. J. Syst. Evol. Microbiol.">
        <title>The Global Catalogue of Microorganisms (GCM) 10K type strain sequencing project: providing services to taxonomists for standard genome sequencing and annotation.</title>
        <authorList>
            <consortium name="The Broad Institute Genomics Platform"/>
            <consortium name="The Broad Institute Genome Sequencing Center for Infectious Disease"/>
            <person name="Wu L."/>
            <person name="Ma J."/>
        </authorList>
    </citation>
    <scope>NUCLEOTIDE SEQUENCE [LARGE SCALE GENOMIC DNA]</scope>
    <source>
        <strain evidence="6">JCM 18200</strain>
    </source>
</reference>
<evidence type="ECO:0000313" key="6">
    <source>
        <dbReference type="Proteomes" id="UP001501411"/>
    </source>
</evidence>
<dbReference type="Gene3D" id="2.60.120.260">
    <property type="entry name" value="Galactose-binding domain-like"/>
    <property type="match status" value="1"/>
</dbReference>
<name>A0ABP9BI43_9SPHI</name>
<protein>
    <recommendedName>
        <fullName evidence="7">Alpha-L-arabinofuranosidase</fullName>
    </recommendedName>
</protein>
<dbReference type="Gene3D" id="3.20.20.80">
    <property type="entry name" value="Glycosidases"/>
    <property type="match status" value="1"/>
</dbReference>
<dbReference type="EMBL" id="BAABIQ010000037">
    <property type="protein sequence ID" value="GAA4795761.1"/>
    <property type="molecule type" value="Genomic_DNA"/>
</dbReference>
<gene>
    <name evidence="5" type="ORF">GCM10023231_25220</name>
</gene>
<feature type="domain" description="CBM-cenC" evidence="2">
    <location>
        <begin position="268"/>
        <end position="407"/>
    </location>
</feature>
<dbReference type="Pfam" id="PF22847">
    <property type="entry name" value="BT_3657-like_N"/>
    <property type="match status" value="1"/>
</dbReference>
<dbReference type="SUPFAM" id="SSF75005">
    <property type="entry name" value="Arabinanase/levansucrase/invertase"/>
    <property type="match status" value="1"/>
</dbReference>
<dbReference type="InterPro" id="IPR003305">
    <property type="entry name" value="CenC_carb-bd"/>
</dbReference>
<dbReference type="InterPro" id="IPR008979">
    <property type="entry name" value="Galactose-bd-like_sf"/>
</dbReference>
<proteinExistence type="predicted"/>
<evidence type="ECO:0000256" key="1">
    <source>
        <dbReference type="ARBA" id="ARBA00022801"/>
    </source>
</evidence>
<dbReference type="InterPro" id="IPR023296">
    <property type="entry name" value="Glyco_hydro_beta-prop_sf"/>
</dbReference>
<dbReference type="Gene3D" id="2.115.10.20">
    <property type="entry name" value="Glycosyl hydrolase domain, family 43"/>
    <property type="match status" value="1"/>
</dbReference>
<dbReference type="PANTHER" id="PTHR31776:SF26">
    <property type="entry name" value="SECRETED ARABINOSIDASE"/>
    <property type="match status" value="1"/>
</dbReference>
<keyword evidence="1" id="KW-0378">Hydrolase</keyword>